<dbReference type="PROSITE" id="PS50977">
    <property type="entry name" value="HTH_TETR_2"/>
    <property type="match status" value="1"/>
</dbReference>
<dbReference type="InterPro" id="IPR050624">
    <property type="entry name" value="HTH-type_Tx_Regulator"/>
</dbReference>
<evidence type="ECO:0000259" key="3">
    <source>
        <dbReference type="PROSITE" id="PS50977"/>
    </source>
</evidence>
<dbReference type="RefSeq" id="WP_160146079.1">
    <property type="nucleotide sequence ID" value="NZ_BIFQ01000001.1"/>
</dbReference>
<dbReference type="AlphaFoldDB" id="A0A401ZL05"/>
<feature type="domain" description="HTH tetR-type" evidence="3">
    <location>
        <begin position="11"/>
        <end position="71"/>
    </location>
</feature>
<organism evidence="4 5">
    <name type="scientific">Dictyobacter aurantiacus</name>
    <dbReference type="NCBI Taxonomy" id="1936993"/>
    <lineage>
        <taxon>Bacteria</taxon>
        <taxon>Bacillati</taxon>
        <taxon>Chloroflexota</taxon>
        <taxon>Ktedonobacteria</taxon>
        <taxon>Ktedonobacterales</taxon>
        <taxon>Dictyobacteraceae</taxon>
        <taxon>Dictyobacter</taxon>
    </lineage>
</organism>
<dbReference type="Gene3D" id="1.10.357.10">
    <property type="entry name" value="Tetracycline Repressor, domain 2"/>
    <property type="match status" value="1"/>
</dbReference>
<dbReference type="InterPro" id="IPR039532">
    <property type="entry name" value="TetR_C_Firmicutes"/>
</dbReference>
<dbReference type="EMBL" id="BIFQ01000001">
    <property type="protein sequence ID" value="GCE07490.1"/>
    <property type="molecule type" value="Genomic_DNA"/>
</dbReference>
<evidence type="ECO:0000313" key="4">
    <source>
        <dbReference type="EMBL" id="GCE07490.1"/>
    </source>
</evidence>
<dbReference type="InterPro" id="IPR009057">
    <property type="entry name" value="Homeodomain-like_sf"/>
</dbReference>
<evidence type="ECO:0000256" key="1">
    <source>
        <dbReference type="ARBA" id="ARBA00023125"/>
    </source>
</evidence>
<comment type="caution">
    <text evidence="4">The sequence shown here is derived from an EMBL/GenBank/DDBJ whole genome shotgun (WGS) entry which is preliminary data.</text>
</comment>
<name>A0A401ZL05_9CHLR</name>
<dbReference type="PANTHER" id="PTHR43479">
    <property type="entry name" value="ACREF/ENVCD OPERON REPRESSOR-RELATED"/>
    <property type="match status" value="1"/>
</dbReference>
<protein>
    <submittedName>
        <fullName evidence="4">TetR family transcriptional regulator</fullName>
    </submittedName>
</protein>
<dbReference type="Pfam" id="PF00440">
    <property type="entry name" value="TetR_N"/>
    <property type="match status" value="1"/>
</dbReference>
<evidence type="ECO:0000313" key="5">
    <source>
        <dbReference type="Proteomes" id="UP000287224"/>
    </source>
</evidence>
<sequence>MKQQKADRRSQRTYRLVNSAFAELLVEKPYEEILVQDILDRADIGRTTFYAHYFDKEDVLNSIVEQELEMLTRQIAHSTARQRVVPSLELFEHVYHSHNQQFLALMRSRAGEPLWEALQTALCQAIEPALSTLCAERRSPPIPLPVVSQYLAGTFLTLLKWWVAADMPYPPEQMENIFQQLALPGVWAMLKEK</sequence>
<keyword evidence="1 2" id="KW-0238">DNA-binding</keyword>
<gene>
    <name evidence="4" type="ORF">KDAU_48190</name>
</gene>
<feature type="DNA-binding region" description="H-T-H motif" evidence="2">
    <location>
        <begin position="34"/>
        <end position="53"/>
    </location>
</feature>
<dbReference type="SUPFAM" id="SSF46689">
    <property type="entry name" value="Homeodomain-like"/>
    <property type="match status" value="1"/>
</dbReference>
<dbReference type="PANTHER" id="PTHR43479:SF7">
    <property type="entry name" value="TETR-FAMILY TRANSCRIPTIONAL REGULATOR"/>
    <property type="match status" value="1"/>
</dbReference>
<evidence type="ECO:0000256" key="2">
    <source>
        <dbReference type="PROSITE-ProRule" id="PRU00335"/>
    </source>
</evidence>
<dbReference type="OrthoDB" id="154075at2"/>
<dbReference type="InterPro" id="IPR001647">
    <property type="entry name" value="HTH_TetR"/>
</dbReference>
<dbReference type="Pfam" id="PF14278">
    <property type="entry name" value="TetR_C_8"/>
    <property type="match status" value="1"/>
</dbReference>
<keyword evidence="5" id="KW-1185">Reference proteome</keyword>
<reference evidence="5" key="1">
    <citation type="submission" date="2018-12" db="EMBL/GenBank/DDBJ databases">
        <title>Tengunoibacter tsumagoiensis gen. nov., sp. nov., Dictyobacter kobayashii sp. nov., D. alpinus sp. nov., and D. joshuensis sp. nov. and description of Dictyobacteraceae fam. nov. within the order Ktedonobacterales isolated from Tengu-no-mugimeshi.</title>
        <authorList>
            <person name="Wang C.M."/>
            <person name="Zheng Y."/>
            <person name="Sakai Y."/>
            <person name="Toyoda A."/>
            <person name="Minakuchi Y."/>
            <person name="Abe K."/>
            <person name="Yokota A."/>
            <person name="Yabe S."/>
        </authorList>
    </citation>
    <scope>NUCLEOTIDE SEQUENCE [LARGE SCALE GENOMIC DNA]</scope>
    <source>
        <strain evidence="5">S-27</strain>
    </source>
</reference>
<proteinExistence type="predicted"/>
<dbReference type="Proteomes" id="UP000287224">
    <property type="component" value="Unassembled WGS sequence"/>
</dbReference>
<dbReference type="GO" id="GO:0003677">
    <property type="term" value="F:DNA binding"/>
    <property type="evidence" value="ECO:0007669"/>
    <property type="project" value="UniProtKB-UniRule"/>
</dbReference>
<accession>A0A401ZL05</accession>